<feature type="chain" id="PRO_5043648232" description="Lipoprotein" evidence="2">
    <location>
        <begin position="26"/>
        <end position="313"/>
    </location>
</feature>
<evidence type="ECO:0008006" key="4">
    <source>
        <dbReference type="Google" id="ProtNLM"/>
    </source>
</evidence>
<accession>A0AAU2JWT2</accession>
<name>A0AAU2JWT2_9ACTN</name>
<evidence type="ECO:0000256" key="1">
    <source>
        <dbReference type="SAM" id="MobiDB-lite"/>
    </source>
</evidence>
<dbReference type="PROSITE" id="PS51257">
    <property type="entry name" value="PROKAR_LIPOPROTEIN"/>
    <property type="match status" value="1"/>
</dbReference>
<feature type="signal peptide" evidence="2">
    <location>
        <begin position="1"/>
        <end position="25"/>
    </location>
</feature>
<sequence length="313" mass="32532">MAGTRGRARATAALCVPLAALVLVAGCGTERAGGSPGEGPGRVLGQSRTPGQSHRPATGPRMAEVSAAWEGSAAVRQWREGFHPLEEQDWQPPGGFRSGEDKAAFAERNFVLRVALPAGPAPATVVHWSDGSTLTLPLLTAGEAYGQIGQGPDRDHALPVTGVRFGETSVRTSRGPARVPAWLFTVEGYATPLARIAIRAQDLPKPPVEPLGTFDDGTAPLFGHSAESPEVTAFEVTAGHGGCDGGVAVDVLEGTDTVVLAGRILPGPELGPDQGCAAMMYHERVPVTLSRPLGDRIVVDAASGTALEHRKDR</sequence>
<evidence type="ECO:0000313" key="3">
    <source>
        <dbReference type="EMBL" id="WTU76231.1"/>
    </source>
</evidence>
<dbReference type="AlphaFoldDB" id="A0AAU2JWT2"/>
<keyword evidence="2" id="KW-0732">Signal</keyword>
<feature type="region of interest" description="Disordered" evidence="1">
    <location>
        <begin position="32"/>
        <end position="60"/>
    </location>
</feature>
<protein>
    <recommendedName>
        <fullName evidence="4">Lipoprotein</fullName>
    </recommendedName>
</protein>
<evidence type="ECO:0000256" key="2">
    <source>
        <dbReference type="SAM" id="SignalP"/>
    </source>
</evidence>
<dbReference type="EMBL" id="CP108264">
    <property type="protein sequence ID" value="WTU76231.1"/>
    <property type="molecule type" value="Genomic_DNA"/>
</dbReference>
<proteinExistence type="predicted"/>
<reference evidence="3" key="1">
    <citation type="submission" date="2022-10" db="EMBL/GenBank/DDBJ databases">
        <title>The complete genomes of actinobacterial strains from the NBC collection.</title>
        <authorList>
            <person name="Joergensen T.S."/>
            <person name="Alvarez Arevalo M."/>
            <person name="Sterndorff E.B."/>
            <person name="Faurdal D."/>
            <person name="Vuksanovic O."/>
            <person name="Mourched A.-S."/>
            <person name="Charusanti P."/>
            <person name="Shaw S."/>
            <person name="Blin K."/>
            <person name="Weber T."/>
        </authorList>
    </citation>
    <scope>NUCLEOTIDE SEQUENCE</scope>
    <source>
        <strain evidence="3">NBC_00049</strain>
    </source>
</reference>
<organism evidence="3">
    <name type="scientific">Streptomyces sp. NBC_00049</name>
    <dbReference type="NCBI Taxonomy" id="2903617"/>
    <lineage>
        <taxon>Bacteria</taxon>
        <taxon>Bacillati</taxon>
        <taxon>Actinomycetota</taxon>
        <taxon>Actinomycetes</taxon>
        <taxon>Kitasatosporales</taxon>
        <taxon>Streptomycetaceae</taxon>
        <taxon>Streptomyces</taxon>
    </lineage>
</organism>
<gene>
    <name evidence="3" type="ORF">OG327_24515</name>
</gene>